<gene>
    <name evidence="1" type="ORF">D7S86_07335</name>
</gene>
<dbReference type="SMART" id="SM00882">
    <property type="entry name" value="CoA_trans"/>
    <property type="match status" value="1"/>
</dbReference>
<sequence length="296" mass="32267">MKRKLRALSDALAPVQSGHTIALGGALLRRQPNAAVRELIRRGVSDLTVLGWVPTTSLDLLCAAGAVSRYEGAYAGMFSFGLAPNFRREVEQGHIDVRDFSESTMVGRFRAASAGLPFFPTRALMGSDVSRLNPEQFKDIACPFTGAKLQAVPPAEADFTLIHGYAADENGNVQWPVVRDSDDIDQLIASAAKRLIVTVERIVPTEQILNTPALTYIPGEWVESVVEAPYGAHPVACDTVYDEDEAHLRDYVARCKTKEGASSYLREFTLERPTHDAYVDYVGAANLRALHVGAHA</sequence>
<reference evidence="1 2" key="1">
    <citation type="submission" date="2018-10" db="EMBL/GenBank/DDBJ databases">
        <title>Robbsia sp. DHC34, isolated from soil.</title>
        <authorList>
            <person name="Gao Z.-H."/>
            <person name="Qiu L.-H."/>
        </authorList>
    </citation>
    <scope>NUCLEOTIDE SEQUENCE [LARGE SCALE GENOMIC DNA]</scope>
    <source>
        <strain evidence="1 2">DHC34</strain>
    </source>
</reference>
<dbReference type="PANTHER" id="PTHR43293">
    <property type="entry name" value="ACETATE COA-TRANSFERASE YDIF"/>
    <property type="match status" value="1"/>
</dbReference>
<comment type="caution">
    <text evidence="1">The sequence shown here is derived from an EMBL/GenBank/DDBJ whole genome shotgun (WGS) entry which is preliminary data.</text>
</comment>
<evidence type="ECO:0000313" key="1">
    <source>
        <dbReference type="EMBL" id="RKP57740.1"/>
    </source>
</evidence>
<accession>A0A494YBT0</accession>
<dbReference type="InterPro" id="IPR037171">
    <property type="entry name" value="NagB/RpiA_transferase-like"/>
</dbReference>
<dbReference type="EMBL" id="RBZU01000002">
    <property type="protein sequence ID" value="RKP57740.1"/>
    <property type="molecule type" value="Genomic_DNA"/>
</dbReference>
<evidence type="ECO:0000313" key="2">
    <source>
        <dbReference type="Proteomes" id="UP000270342"/>
    </source>
</evidence>
<dbReference type="RefSeq" id="WP_121085011.1">
    <property type="nucleotide sequence ID" value="NZ_RBZU01000002.1"/>
</dbReference>
<name>A0A494YBT0_9BURK</name>
<organism evidence="1 2">
    <name type="scientific">Pararobbsia silviterrae</name>
    <dbReference type="NCBI Taxonomy" id="1792498"/>
    <lineage>
        <taxon>Bacteria</taxon>
        <taxon>Pseudomonadati</taxon>
        <taxon>Pseudomonadota</taxon>
        <taxon>Betaproteobacteria</taxon>
        <taxon>Burkholderiales</taxon>
        <taxon>Burkholderiaceae</taxon>
        <taxon>Pararobbsia</taxon>
    </lineage>
</organism>
<dbReference type="Gene3D" id="3.40.1080.10">
    <property type="entry name" value="Glutaconate Coenzyme A-transferase"/>
    <property type="match status" value="1"/>
</dbReference>
<dbReference type="InterPro" id="IPR004165">
    <property type="entry name" value="CoA_trans_fam_I"/>
</dbReference>
<dbReference type="PANTHER" id="PTHR43293:SF3">
    <property type="entry name" value="CHOLESTEROL RING-CLEAVING HYDROLASE IPDB SUBUNIT"/>
    <property type="match status" value="1"/>
</dbReference>
<dbReference type="GO" id="GO:0008410">
    <property type="term" value="F:CoA-transferase activity"/>
    <property type="evidence" value="ECO:0007669"/>
    <property type="project" value="InterPro"/>
</dbReference>
<proteinExistence type="predicted"/>
<dbReference type="SUPFAM" id="SSF100950">
    <property type="entry name" value="NagB/RpiA/CoA transferase-like"/>
    <property type="match status" value="1"/>
</dbReference>
<keyword evidence="1" id="KW-0808">Transferase</keyword>
<dbReference type="OrthoDB" id="9777193at2"/>
<protein>
    <submittedName>
        <fullName evidence="1">CoA transferase subunit A</fullName>
    </submittedName>
</protein>
<dbReference type="Gene3D" id="3.30.30.40">
    <property type="match status" value="1"/>
</dbReference>
<keyword evidence="2" id="KW-1185">Reference proteome</keyword>
<dbReference type="AlphaFoldDB" id="A0A494YBT0"/>
<dbReference type="Proteomes" id="UP000270342">
    <property type="component" value="Unassembled WGS sequence"/>
</dbReference>
<dbReference type="Pfam" id="PF01144">
    <property type="entry name" value="CoA_trans"/>
    <property type="match status" value="1"/>
</dbReference>